<dbReference type="AlphaFoldDB" id="A0A168RC49"/>
<accession>A0A168RC49</accession>
<keyword evidence="2" id="KW-1185">Reference proteome</keyword>
<dbReference type="Proteomes" id="UP000078561">
    <property type="component" value="Unassembled WGS sequence"/>
</dbReference>
<organism evidence="1">
    <name type="scientific">Absidia glauca</name>
    <name type="common">Pin mould</name>
    <dbReference type="NCBI Taxonomy" id="4829"/>
    <lineage>
        <taxon>Eukaryota</taxon>
        <taxon>Fungi</taxon>
        <taxon>Fungi incertae sedis</taxon>
        <taxon>Mucoromycota</taxon>
        <taxon>Mucoromycotina</taxon>
        <taxon>Mucoromycetes</taxon>
        <taxon>Mucorales</taxon>
        <taxon>Cunninghamellaceae</taxon>
        <taxon>Absidia</taxon>
    </lineage>
</organism>
<dbReference type="InParanoid" id="A0A168RC49"/>
<protein>
    <submittedName>
        <fullName evidence="1">Uncharacterized protein</fullName>
    </submittedName>
</protein>
<dbReference type="EMBL" id="LT554591">
    <property type="protein sequence ID" value="SAM06482.1"/>
    <property type="molecule type" value="Genomic_DNA"/>
</dbReference>
<gene>
    <name evidence="1" type="primary">ABSGL_12371.1 scaffold 12745</name>
</gene>
<name>A0A168RC49_ABSGL</name>
<reference evidence="1" key="1">
    <citation type="submission" date="2016-04" db="EMBL/GenBank/DDBJ databases">
        <authorList>
            <person name="Evans L.H."/>
            <person name="Alamgir A."/>
            <person name="Owens N."/>
            <person name="Weber N.D."/>
            <person name="Virtaneva K."/>
            <person name="Barbian K."/>
            <person name="Babar A."/>
            <person name="Rosenke K."/>
        </authorList>
    </citation>
    <scope>NUCLEOTIDE SEQUENCE [LARGE SCALE GENOMIC DNA]</scope>
    <source>
        <strain evidence="1">CBS 101.48</strain>
    </source>
</reference>
<proteinExistence type="predicted"/>
<sequence>MAADIGSLAAGLDGHELRLGIGRKGFHKTWGNPRNTLSRRTHFSIVDSEAIALPKTLFLSSLPLDTRTDTFGTADQLSPSSFRSSLH</sequence>
<evidence type="ECO:0000313" key="2">
    <source>
        <dbReference type="Proteomes" id="UP000078561"/>
    </source>
</evidence>
<evidence type="ECO:0000313" key="1">
    <source>
        <dbReference type="EMBL" id="SAM06482.1"/>
    </source>
</evidence>